<dbReference type="AlphaFoldDB" id="A0A183USK9"/>
<dbReference type="Proteomes" id="UP000050794">
    <property type="component" value="Unassembled WGS sequence"/>
</dbReference>
<proteinExistence type="predicted"/>
<gene>
    <name evidence="1" type="ORF">TCNE_LOCUS11479</name>
</gene>
<sequence>MSTNLTLGLADCELMIEVHIQMRLKNVLRCGVYSRGKPDVLRSRGATAAAAPTPTPESFFTVRIIF</sequence>
<evidence type="ECO:0000313" key="1">
    <source>
        <dbReference type="EMBL" id="VDM42800.1"/>
    </source>
</evidence>
<dbReference type="WBParaSite" id="TCNE_0001147901-mRNA-1">
    <property type="protein sequence ID" value="TCNE_0001147901-mRNA-1"/>
    <property type="gene ID" value="TCNE_0001147901"/>
</dbReference>
<organism evidence="2 3">
    <name type="scientific">Toxocara canis</name>
    <name type="common">Canine roundworm</name>
    <dbReference type="NCBI Taxonomy" id="6265"/>
    <lineage>
        <taxon>Eukaryota</taxon>
        <taxon>Metazoa</taxon>
        <taxon>Ecdysozoa</taxon>
        <taxon>Nematoda</taxon>
        <taxon>Chromadorea</taxon>
        <taxon>Rhabditida</taxon>
        <taxon>Spirurina</taxon>
        <taxon>Ascaridomorpha</taxon>
        <taxon>Ascaridoidea</taxon>
        <taxon>Toxocaridae</taxon>
        <taxon>Toxocara</taxon>
    </lineage>
</organism>
<name>A0A183USK9_TOXCA</name>
<dbReference type="EMBL" id="UYWY01020874">
    <property type="protein sequence ID" value="VDM42800.1"/>
    <property type="molecule type" value="Genomic_DNA"/>
</dbReference>
<protein>
    <submittedName>
        <fullName evidence="1 3">Uncharacterized protein</fullName>
    </submittedName>
</protein>
<evidence type="ECO:0000313" key="3">
    <source>
        <dbReference type="WBParaSite" id="TCNE_0001147901-mRNA-1"/>
    </source>
</evidence>
<reference evidence="1 2" key="2">
    <citation type="submission" date="2018-11" db="EMBL/GenBank/DDBJ databases">
        <authorList>
            <consortium name="Pathogen Informatics"/>
        </authorList>
    </citation>
    <scope>NUCLEOTIDE SEQUENCE [LARGE SCALE GENOMIC DNA]</scope>
</reference>
<evidence type="ECO:0000313" key="2">
    <source>
        <dbReference type="Proteomes" id="UP000050794"/>
    </source>
</evidence>
<keyword evidence="2" id="KW-1185">Reference proteome</keyword>
<accession>A0A183USK9</accession>
<reference evidence="3" key="1">
    <citation type="submission" date="2016-06" db="UniProtKB">
        <authorList>
            <consortium name="WormBaseParasite"/>
        </authorList>
    </citation>
    <scope>IDENTIFICATION</scope>
</reference>